<name>A0ABP9AI33_9GAMM</name>
<dbReference type="RefSeq" id="WP_345301440.1">
    <property type="nucleotide sequence ID" value="NZ_BAABJE010000001.1"/>
</dbReference>
<dbReference type="Proteomes" id="UP001499959">
    <property type="component" value="Unassembled WGS sequence"/>
</dbReference>
<dbReference type="SUPFAM" id="SSF46894">
    <property type="entry name" value="C-terminal effector domain of the bipartite response regulators"/>
    <property type="match status" value="1"/>
</dbReference>
<keyword evidence="3" id="KW-0472">Membrane</keyword>
<comment type="caution">
    <text evidence="5">The sequence shown here is derived from an EMBL/GenBank/DDBJ whole genome shotgun (WGS) entry which is preliminary data.</text>
</comment>
<reference evidence="6" key="1">
    <citation type="journal article" date="2019" name="Int. J. Syst. Evol. Microbiol.">
        <title>The Global Catalogue of Microorganisms (GCM) 10K type strain sequencing project: providing services to taxonomists for standard genome sequencing and annotation.</title>
        <authorList>
            <consortium name="The Broad Institute Genomics Platform"/>
            <consortium name="The Broad Institute Genome Sequencing Center for Infectious Disease"/>
            <person name="Wu L."/>
            <person name="Ma J."/>
        </authorList>
    </citation>
    <scope>NUCLEOTIDE SEQUENCE [LARGE SCALE GENOMIC DNA]</scope>
    <source>
        <strain evidence="6">JCM 18204</strain>
    </source>
</reference>
<organism evidence="5 6">
    <name type="scientific">Lysobacter hankyongensis</name>
    <dbReference type="NCBI Taxonomy" id="1176535"/>
    <lineage>
        <taxon>Bacteria</taxon>
        <taxon>Pseudomonadati</taxon>
        <taxon>Pseudomonadota</taxon>
        <taxon>Gammaproteobacteria</taxon>
        <taxon>Lysobacterales</taxon>
        <taxon>Lysobacteraceae</taxon>
        <taxon>Lysobacter</taxon>
    </lineage>
</organism>
<dbReference type="InterPro" id="IPR001867">
    <property type="entry name" value="OmpR/PhoB-type_DNA-bd"/>
</dbReference>
<accession>A0ABP9AI33</accession>
<feature type="DNA-binding region" description="OmpR/PhoB-type" evidence="2">
    <location>
        <begin position="14"/>
        <end position="117"/>
    </location>
</feature>
<dbReference type="CDD" id="cd00383">
    <property type="entry name" value="trans_reg_C"/>
    <property type="match status" value="1"/>
</dbReference>
<gene>
    <name evidence="5" type="ORF">GCM10023307_02330</name>
</gene>
<dbReference type="SMART" id="SM00862">
    <property type="entry name" value="Trans_reg_C"/>
    <property type="match status" value="1"/>
</dbReference>
<sequence length="1115" mass="123614">MPNRKDRVKALAARSRFIVGDLQVHPDRRVVVRNGQDIPLEPRAMEVLVALAEKSGEAMTSSQLQLAVWKTDRHGKNPIDGENAVSKTLSVLRKTLEETQSSRYIETLPGRGYRLKPPVEFPIGYRRLYKTSEKWIHGSPFVGLAAFDAEHAPVFTGRTQATAELLDAMRGQIDNGRRFVLIAGPSGCGKTSLLRAGALPLLAAEGGFGGLRALDVAICDLAASHGGDIMLPLADALSLWTLEARPVFAPQTVESLKNQLTDTPETIAATIAEAFRRFPERGLGAQPHAHLLLVIDHAEVLVTRLHDPQARSAFERTLCALCDAPRTLVAMIVRSDYAPDLAQALPLLNEHKAGGGHLDLLPPKHGEIAEIIRGPARQSSLEFDVDAQSQLLDDALRDAANGQSDALPLLQHTLQLLYERRTENGTLTWEAYREIGGLEGAIAHRAEEVFAALPADAQAALDAVLAKLIVIHSDSDAVTARRTRLDALPDTARALIDAFVAGRLFVSALHDGKPHVGVVHEALLRQWPRAVEWTQENRRLLMAKARLQRAAKRWVEEGRRDDHLLNPGGPLIEAREAQRRFPDEIGEDEISLLRASERMRNRRRMIARIAIGALAMLTIVSSALAITAISANIVAEQNRLKALSLIGYMLVELSDQLRPTASTTAMSSISTHVLEFLEEQPIDKMGPDELINYSRALRTRGEVLSIEEKYDEANALFLRADAMARRAIQMEPESPQATAEAGQTAFWLGNQAYESGKLENSVSEWTRYLRYSERLRSLDADNPDWWQENAYAIANLGYLDQRRGDCASAMKKLIPATELMALAKRRKPGNEWWKYNSIVAGSMISRCKAEAGQIKQASTEYTQLIAELTAIIENHPDAIDWEQQLSSLLHFNAGVSTNLGDINAGERQFLEAADRLKTITKLQPKDPRWKRNLANALSKAADLAYLRRDIDAATSRLRIATSLAEKGLAGKEADKWRRLSATILFKTGRYLANPDSERSMSDAIASLNALMAEDSEDQHTRTALGNALVSRGTWLQERGRSEEARRDWERTRAIMAKIAKDSKDPDVLAPWVNAHLLLERRQDVETLVLALIDSGYAHPEFMDLENRTRGTILQR</sequence>
<dbReference type="PROSITE" id="PS51755">
    <property type="entry name" value="OMPR_PHOB"/>
    <property type="match status" value="1"/>
</dbReference>
<dbReference type="SUPFAM" id="SSF52540">
    <property type="entry name" value="P-loop containing nucleoside triphosphate hydrolases"/>
    <property type="match status" value="1"/>
</dbReference>
<feature type="transmembrane region" description="Helical" evidence="3">
    <location>
        <begin position="606"/>
        <end position="629"/>
    </location>
</feature>
<dbReference type="Gene3D" id="1.10.10.10">
    <property type="entry name" value="Winged helix-like DNA-binding domain superfamily/Winged helix DNA-binding domain"/>
    <property type="match status" value="1"/>
</dbReference>
<evidence type="ECO:0000256" key="1">
    <source>
        <dbReference type="ARBA" id="ARBA00023125"/>
    </source>
</evidence>
<evidence type="ECO:0000256" key="2">
    <source>
        <dbReference type="PROSITE-ProRule" id="PRU01091"/>
    </source>
</evidence>
<dbReference type="InterPro" id="IPR049052">
    <property type="entry name" value="nSTAND1"/>
</dbReference>
<dbReference type="SUPFAM" id="SSF48452">
    <property type="entry name" value="TPR-like"/>
    <property type="match status" value="2"/>
</dbReference>
<evidence type="ECO:0000313" key="5">
    <source>
        <dbReference type="EMBL" id="GAA4781495.1"/>
    </source>
</evidence>
<keyword evidence="3" id="KW-0812">Transmembrane</keyword>
<evidence type="ECO:0000256" key="3">
    <source>
        <dbReference type="SAM" id="Phobius"/>
    </source>
</evidence>
<dbReference type="InterPro" id="IPR011990">
    <property type="entry name" value="TPR-like_helical_dom_sf"/>
</dbReference>
<evidence type="ECO:0000313" key="6">
    <source>
        <dbReference type="Proteomes" id="UP001499959"/>
    </source>
</evidence>
<dbReference type="PANTHER" id="PTHR47691:SF3">
    <property type="entry name" value="HTH-TYPE TRANSCRIPTIONAL REGULATOR RV0890C-RELATED"/>
    <property type="match status" value="1"/>
</dbReference>
<dbReference type="InterPro" id="IPR027417">
    <property type="entry name" value="P-loop_NTPase"/>
</dbReference>
<dbReference type="EMBL" id="BAABJE010000001">
    <property type="protein sequence ID" value="GAA4781495.1"/>
    <property type="molecule type" value="Genomic_DNA"/>
</dbReference>
<proteinExistence type="predicted"/>
<feature type="domain" description="OmpR/PhoB-type" evidence="4">
    <location>
        <begin position="14"/>
        <end position="117"/>
    </location>
</feature>
<keyword evidence="6" id="KW-1185">Reference proteome</keyword>
<dbReference type="PANTHER" id="PTHR47691">
    <property type="entry name" value="REGULATOR-RELATED"/>
    <property type="match status" value="1"/>
</dbReference>
<dbReference type="Pfam" id="PF00486">
    <property type="entry name" value="Trans_reg_C"/>
    <property type="match status" value="1"/>
</dbReference>
<dbReference type="InterPro" id="IPR036388">
    <property type="entry name" value="WH-like_DNA-bd_sf"/>
</dbReference>
<keyword evidence="3" id="KW-1133">Transmembrane helix</keyword>
<evidence type="ECO:0000259" key="4">
    <source>
        <dbReference type="PROSITE" id="PS51755"/>
    </source>
</evidence>
<keyword evidence="1 2" id="KW-0238">DNA-binding</keyword>
<dbReference type="Gene3D" id="1.25.40.10">
    <property type="entry name" value="Tetratricopeptide repeat domain"/>
    <property type="match status" value="2"/>
</dbReference>
<dbReference type="Pfam" id="PF20703">
    <property type="entry name" value="nSTAND1"/>
    <property type="match status" value="1"/>
</dbReference>
<dbReference type="Gene3D" id="3.40.50.300">
    <property type="entry name" value="P-loop containing nucleotide triphosphate hydrolases"/>
    <property type="match status" value="1"/>
</dbReference>
<dbReference type="InterPro" id="IPR016032">
    <property type="entry name" value="Sig_transdc_resp-reg_C-effctor"/>
</dbReference>
<protein>
    <submittedName>
        <fullName evidence="5">Winged helix-turn-helix domain-containing protein</fullName>
    </submittedName>
</protein>